<name>A0A0E9VKS5_ANGAN</name>
<dbReference type="EMBL" id="GBXM01029946">
    <property type="protein sequence ID" value="JAH78631.1"/>
    <property type="molecule type" value="Transcribed_RNA"/>
</dbReference>
<reference evidence="1" key="1">
    <citation type="submission" date="2014-11" db="EMBL/GenBank/DDBJ databases">
        <authorList>
            <person name="Amaro Gonzalez C."/>
        </authorList>
    </citation>
    <scope>NUCLEOTIDE SEQUENCE</scope>
</reference>
<accession>A0A0E9VKS5</accession>
<sequence length="38" mass="4205">MLGEVSSHPVDREGWGSLSYQNQFAPVATNWANQLARS</sequence>
<evidence type="ECO:0000313" key="1">
    <source>
        <dbReference type="EMBL" id="JAH78631.1"/>
    </source>
</evidence>
<proteinExistence type="predicted"/>
<protein>
    <submittedName>
        <fullName evidence="1">Uncharacterized protein</fullName>
    </submittedName>
</protein>
<organism evidence="1">
    <name type="scientific">Anguilla anguilla</name>
    <name type="common">European freshwater eel</name>
    <name type="synonym">Muraena anguilla</name>
    <dbReference type="NCBI Taxonomy" id="7936"/>
    <lineage>
        <taxon>Eukaryota</taxon>
        <taxon>Metazoa</taxon>
        <taxon>Chordata</taxon>
        <taxon>Craniata</taxon>
        <taxon>Vertebrata</taxon>
        <taxon>Euteleostomi</taxon>
        <taxon>Actinopterygii</taxon>
        <taxon>Neopterygii</taxon>
        <taxon>Teleostei</taxon>
        <taxon>Anguilliformes</taxon>
        <taxon>Anguillidae</taxon>
        <taxon>Anguilla</taxon>
    </lineage>
</organism>
<dbReference type="AlphaFoldDB" id="A0A0E9VKS5"/>
<dbReference type="EMBL" id="GBXM01039225">
    <property type="protein sequence ID" value="JAH69352.1"/>
    <property type="molecule type" value="Transcribed_RNA"/>
</dbReference>
<reference evidence="1" key="2">
    <citation type="journal article" date="2015" name="Fish Shellfish Immunol.">
        <title>Early steps in the European eel (Anguilla anguilla)-Vibrio vulnificus interaction in the gills: Role of the RtxA13 toxin.</title>
        <authorList>
            <person name="Callol A."/>
            <person name="Pajuelo D."/>
            <person name="Ebbesson L."/>
            <person name="Teles M."/>
            <person name="MacKenzie S."/>
            <person name="Amaro C."/>
        </authorList>
    </citation>
    <scope>NUCLEOTIDE SEQUENCE</scope>
</reference>